<dbReference type="SUPFAM" id="SSF52317">
    <property type="entry name" value="Class I glutamine amidotransferase-like"/>
    <property type="match status" value="1"/>
</dbReference>
<evidence type="ECO:0000256" key="1">
    <source>
        <dbReference type="ARBA" id="ARBA00004514"/>
    </source>
</evidence>
<evidence type="ECO:0000313" key="8">
    <source>
        <dbReference type="EMBL" id="KAK3185202.1"/>
    </source>
</evidence>
<evidence type="ECO:0000256" key="4">
    <source>
        <dbReference type="ARBA" id="ARBA00022490"/>
    </source>
</evidence>
<evidence type="ECO:0000259" key="7">
    <source>
        <dbReference type="Pfam" id="PF00117"/>
    </source>
</evidence>
<evidence type="ECO:0000256" key="2">
    <source>
        <dbReference type="ARBA" id="ARBA00005179"/>
    </source>
</evidence>
<dbReference type="Gene3D" id="3.40.50.880">
    <property type="match status" value="1"/>
</dbReference>
<sequence>MGGKRFAVLMCGEDSEYVKKKYGGYFGVFVKMLAEEGEAWDLYRVASGEFPDDDEIGSYDGYVISGSCSDAHGNDDWICKLIALLNKLDSMKTKVLGFCFGHQILARALGGKTGRAIKGWDIGVAAVHLSPSSSLKLYSSLKIPAVLNVIEIHRDEIVELPSKAEVLAWSDQTGIEMFKYGDHILGIQGHPEYTKDILLSIIDRCVKRDYIVDSLAEEAKARLEEMEPDREAWKKLCTSFLKGRL</sequence>
<dbReference type="PANTHER" id="PTHR42695">
    <property type="entry name" value="GLUTAMINE AMIDOTRANSFERASE YLR126C-RELATED"/>
    <property type="match status" value="1"/>
</dbReference>
<comment type="caution">
    <text evidence="8">The sequence shown here is derived from an EMBL/GenBank/DDBJ whole genome shotgun (WGS) entry which is preliminary data.</text>
</comment>
<comment type="subcellular location">
    <subcellularLocation>
        <location evidence="1">Cytoplasm</location>
        <location evidence="1">Cytosol</location>
    </subcellularLocation>
</comment>
<dbReference type="AlphaFoldDB" id="A0AAD9ZNG8"/>
<feature type="domain" description="Glutamine amidotransferase" evidence="7">
    <location>
        <begin position="56"/>
        <end position="194"/>
    </location>
</feature>
<dbReference type="Pfam" id="PF00117">
    <property type="entry name" value="GATase"/>
    <property type="match status" value="1"/>
</dbReference>
<dbReference type="PANTHER" id="PTHR42695:SF13">
    <property type="entry name" value="GLUTAMINE AMIDOTRANSFERASE CLASS-I FAMILY PROTEIN, EXPRESSED"/>
    <property type="match status" value="1"/>
</dbReference>
<protein>
    <recommendedName>
        <fullName evidence="7">Glutamine amidotransferase domain-containing protein</fullName>
    </recommendedName>
</protein>
<evidence type="ECO:0000256" key="6">
    <source>
        <dbReference type="ARBA" id="ARBA00022801"/>
    </source>
</evidence>
<keyword evidence="6" id="KW-0378">Hydrolase</keyword>
<comment type="similarity">
    <text evidence="3">Belongs to the peptidase C26 family.</text>
</comment>
<gene>
    <name evidence="8" type="ORF">Dsin_032488</name>
</gene>
<dbReference type="PROSITE" id="PS51273">
    <property type="entry name" value="GATASE_TYPE_1"/>
    <property type="match status" value="1"/>
</dbReference>
<dbReference type="GO" id="GO:0006508">
    <property type="term" value="P:proteolysis"/>
    <property type="evidence" value="ECO:0007669"/>
    <property type="project" value="UniProtKB-KW"/>
</dbReference>
<organism evidence="8 9">
    <name type="scientific">Dipteronia sinensis</name>
    <dbReference type="NCBI Taxonomy" id="43782"/>
    <lineage>
        <taxon>Eukaryota</taxon>
        <taxon>Viridiplantae</taxon>
        <taxon>Streptophyta</taxon>
        <taxon>Embryophyta</taxon>
        <taxon>Tracheophyta</taxon>
        <taxon>Spermatophyta</taxon>
        <taxon>Magnoliopsida</taxon>
        <taxon>eudicotyledons</taxon>
        <taxon>Gunneridae</taxon>
        <taxon>Pentapetalae</taxon>
        <taxon>rosids</taxon>
        <taxon>malvids</taxon>
        <taxon>Sapindales</taxon>
        <taxon>Sapindaceae</taxon>
        <taxon>Hippocastanoideae</taxon>
        <taxon>Acereae</taxon>
        <taxon>Dipteronia</taxon>
    </lineage>
</organism>
<dbReference type="EMBL" id="JANJYJ010000010">
    <property type="protein sequence ID" value="KAK3185202.1"/>
    <property type="molecule type" value="Genomic_DNA"/>
</dbReference>
<comment type="pathway">
    <text evidence="2">Secondary metabolite biosynthesis.</text>
</comment>
<keyword evidence="4" id="KW-0963">Cytoplasm</keyword>
<keyword evidence="9" id="KW-1185">Reference proteome</keyword>
<evidence type="ECO:0000313" key="9">
    <source>
        <dbReference type="Proteomes" id="UP001281410"/>
    </source>
</evidence>
<dbReference type="CDD" id="cd01741">
    <property type="entry name" value="GATase1_1"/>
    <property type="match status" value="1"/>
</dbReference>
<dbReference type="InterPro" id="IPR017926">
    <property type="entry name" value="GATASE"/>
</dbReference>
<dbReference type="GO" id="GO:0008233">
    <property type="term" value="F:peptidase activity"/>
    <property type="evidence" value="ECO:0007669"/>
    <property type="project" value="UniProtKB-KW"/>
</dbReference>
<proteinExistence type="inferred from homology"/>
<dbReference type="GO" id="GO:0019760">
    <property type="term" value="P:glucosinolate metabolic process"/>
    <property type="evidence" value="ECO:0007669"/>
    <property type="project" value="UniProtKB-ARBA"/>
</dbReference>
<evidence type="ECO:0000256" key="5">
    <source>
        <dbReference type="ARBA" id="ARBA00022670"/>
    </source>
</evidence>
<dbReference type="InterPro" id="IPR044992">
    <property type="entry name" value="ChyE-like"/>
</dbReference>
<evidence type="ECO:0000256" key="3">
    <source>
        <dbReference type="ARBA" id="ARBA00011083"/>
    </source>
</evidence>
<name>A0AAD9ZNG8_9ROSI</name>
<dbReference type="Proteomes" id="UP001281410">
    <property type="component" value="Unassembled WGS sequence"/>
</dbReference>
<reference evidence="8" key="1">
    <citation type="journal article" date="2023" name="Plant J.">
        <title>Genome sequences and population genomics provide insights into the demographic history, inbreeding, and mutation load of two 'living fossil' tree species of Dipteronia.</title>
        <authorList>
            <person name="Feng Y."/>
            <person name="Comes H.P."/>
            <person name="Chen J."/>
            <person name="Zhu S."/>
            <person name="Lu R."/>
            <person name="Zhang X."/>
            <person name="Li P."/>
            <person name="Qiu J."/>
            <person name="Olsen K.M."/>
            <person name="Qiu Y."/>
        </authorList>
    </citation>
    <scope>NUCLEOTIDE SEQUENCE</scope>
    <source>
        <strain evidence="8">NBL</strain>
    </source>
</reference>
<keyword evidence="5" id="KW-0645">Protease</keyword>
<dbReference type="InterPro" id="IPR029062">
    <property type="entry name" value="Class_I_gatase-like"/>
</dbReference>
<dbReference type="GO" id="GO:0005829">
    <property type="term" value="C:cytosol"/>
    <property type="evidence" value="ECO:0007669"/>
    <property type="project" value="UniProtKB-SubCell"/>
</dbReference>
<dbReference type="FunFam" id="3.40.50.880:FF:000040">
    <property type="entry name" value="Gamma-glutamyl peptidase 5"/>
    <property type="match status" value="1"/>
</dbReference>
<accession>A0AAD9ZNG8</accession>